<evidence type="ECO:0000313" key="13">
    <source>
        <dbReference type="Proteomes" id="UP000602745"/>
    </source>
</evidence>
<dbReference type="Gene3D" id="1.10.730.10">
    <property type="entry name" value="Isoleucyl-tRNA Synthetase, Domain 1"/>
    <property type="match status" value="1"/>
</dbReference>
<dbReference type="InterPro" id="IPR014758">
    <property type="entry name" value="Met-tRNA_synth"/>
</dbReference>
<dbReference type="RefSeq" id="WP_188409926.1">
    <property type="nucleotide sequence ID" value="NZ_BMCP01000002.1"/>
</dbReference>
<dbReference type="InterPro" id="IPR009080">
    <property type="entry name" value="tRNAsynth_Ia_anticodon-bd"/>
</dbReference>
<dbReference type="EC" id="6.1.1.10" evidence="9"/>
<dbReference type="GO" id="GO:0005524">
    <property type="term" value="F:ATP binding"/>
    <property type="evidence" value="ECO:0007669"/>
    <property type="project" value="UniProtKB-UniRule"/>
</dbReference>
<dbReference type="AlphaFoldDB" id="A0A8J2YIH3"/>
<comment type="subcellular location">
    <subcellularLocation>
        <location evidence="2 9">Cytoplasm</location>
    </subcellularLocation>
</comment>
<evidence type="ECO:0000259" key="11">
    <source>
        <dbReference type="Pfam" id="PF19303"/>
    </source>
</evidence>
<dbReference type="PANTHER" id="PTHR43326">
    <property type="entry name" value="METHIONYL-TRNA SYNTHETASE"/>
    <property type="match status" value="1"/>
</dbReference>
<dbReference type="PRINTS" id="PR01041">
    <property type="entry name" value="TRNASYNTHMET"/>
</dbReference>
<dbReference type="GO" id="GO:0004825">
    <property type="term" value="F:methionine-tRNA ligase activity"/>
    <property type="evidence" value="ECO:0007669"/>
    <property type="project" value="UniProtKB-UniRule"/>
</dbReference>
<dbReference type="SUPFAM" id="SSF52374">
    <property type="entry name" value="Nucleotidylyl transferase"/>
    <property type="match status" value="1"/>
</dbReference>
<evidence type="ECO:0000256" key="3">
    <source>
        <dbReference type="ARBA" id="ARBA00022490"/>
    </source>
</evidence>
<sequence>MSERQTFYLTTAISYPNGAPHIGHAYEAIASDAIARFHRLEGRDVFFLTGADEHGIKMLQTARREGITPKELADRNVAQFKAMDERLNISFDRFIRTSEPAHHEACQAIWEKMGAAGDIYLDSYAGWYSVRDEAYYGEEETTLSADGQRLGPQGTPVEWVEESSYFFRLSAYQDRLLAHYEANPDFIGPDSRRNEIISFVKSGLKDLSISRTTFDWGVKVPGDEKHVMYVWVDALTNYITGVGYPEEASANWKFWPADAHIIGKDIIRFHAVYWPAFLMSAGLALPRRVFAHGFLFNRGEKMSKSVGNVINPFTLTEAYGVDPVRYFFLREVPFGQDGSYSHDAIVNRINADLANDLGNLAQRSLSMIAKNCEGRVPEPAAFSDADKTILAAVDGLLAEARTAMEGLQLHAMLASIWRVVADANRYFASEEPWTLRKTDPARMATVLYVTAEVVRRIAVLIQPVMPASGAALLDALAVGADDRTFAALEPDRRLEAGTPLPMPSPVFPRYVEQEEAKA</sequence>
<dbReference type="Proteomes" id="UP000602745">
    <property type="component" value="Unassembled WGS sequence"/>
</dbReference>
<reference evidence="12" key="1">
    <citation type="journal article" date="2014" name="Int. J. Syst. Evol. Microbiol.">
        <title>Complete genome sequence of Corynebacterium casei LMG S-19264T (=DSM 44701T), isolated from a smear-ripened cheese.</title>
        <authorList>
            <consortium name="US DOE Joint Genome Institute (JGI-PGF)"/>
            <person name="Walter F."/>
            <person name="Albersmeier A."/>
            <person name="Kalinowski J."/>
            <person name="Ruckert C."/>
        </authorList>
    </citation>
    <scope>NUCLEOTIDE SEQUENCE</scope>
    <source>
        <strain evidence="12">CCM 7684</strain>
    </source>
</reference>
<dbReference type="CDD" id="cd07957">
    <property type="entry name" value="Anticodon_Ia_Met"/>
    <property type="match status" value="1"/>
</dbReference>
<dbReference type="Gene3D" id="3.40.50.620">
    <property type="entry name" value="HUPs"/>
    <property type="match status" value="1"/>
</dbReference>
<proteinExistence type="inferred from homology"/>
<dbReference type="NCBIfam" id="TIGR00398">
    <property type="entry name" value="metG"/>
    <property type="match status" value="1"/>
</dbReference>
<reference evidence="12" key="2">
    <citation type="submission" date="2020-09" db="EMBL/GenBank/DDBJ databases">
        <authorList>
            <person name="Sun Q."/>
            <person name="Sedlacek I."/>
        </authorList>
    </citation>
    <scope>NUCLEOTIDE SEQUENCE</scope>
    <source>
        <strain evidence="12">CCM 7684</strain>
    </source>
</reference>
<evidence type="ECO:0000256" key="7">
    <source>
        <dbReference type="ARBA" id="ARBA00022917"/>
    </source>
</evidence>
<dbReference type="NCBIfam" id="NF008900">
    <property type="entry name" value="PRK12267.1"/>
    <property type="match status" value="1"/>
</dbReference>
<name>A0A8J2YIH3_9RHOB</name>
<evidence type="ECO:0000256" key="6">
    <source>
        <dbReference type="ARBA" id="ARBA00022840"/>
    </source>
</evidence>
<feature type="short sequence motif" description="'HIGH' region" evidence="9">
    <location>
        <begin position="14"/>
        <end position="24"/>
    </location>
</feature>
<dbReference type="PROSITE" id="PS00178">
    <property type="entry name" value="AA_TRNA_LIGASE_I"/>
    <property type="match status" value="1"/>
</dbReference>
<dbReference type="GO" id="GO:0005737">
    <property type="term" value="C:cytoplasm"/>
    <property type="evidence" value="ECO:0007669"/>
    <property type="project" value="UniProtKB-SubCell"/>
</dbReference>
<keyword evidence="6 9" id="KW-0067">ATP-binding</keyword>
<dbReference type="InterPro" id="IPR023457">
    <property type="entry name" value="Met-tRNA_synth_2"/>
</dbReference>
<evidence type="ECO:0000256" key="9">
    <source>
        <dbReference type="HAMAP-Rule" id="MF_01228"/>
    </source>
</evidence>
<protein>
    <recommendedName>
        <fullName evidence="9">Methionine--tRNA ligase</fullName>
        <ecNumber evidence="9">6.1.1.10</ecNumber>
    </recommendedName>
    <alternativeName>
        <fullName evidence="9">Methionyl-tRNA synthetase</fullName>
        <shortName evidence="9">MetRS</shortName>
    </alternativeName>
</protein>
<evidence type="ECO:0000259" key="10">
    <source>
        <dbReference type="Pfam" id="PF09334"/>
    </source>
</evidence>
<dbReference type="InterPro" id="IPR041872">
    <property type="entry name" value="Anticodon_Met"/>
</dbReference>
<dbReference type="FunFam" id="2.170.220.10:FF:000002">
    <property type="entry name" value="Methionine--tRNA ligase"/>
    <property type="match status" value="1"/>
</dbReference>
<comment type="similarity">
    <text evidence="9">Belongs to the class-I aminoacyl-tRNA synthetase family. MetG type 2B subfamily.</text>
</comment>
<feature type="domain" description="Methionyl/Leucyl tRNA synthetase" evidence="10">
    <location>
        <begin position="8"/>
        <end position="364"/>
    </location>
</feature>
<comment type="caution">
    <text evidence="9">Lacks conserved residue(s) required for the propagation of feature annotation.</text>
</comment>
<evidence type="ECO:0000256" key="1">
    <source>
        <dbReference type="ARBA" id="ARBA00003314"/>
    </source>
</evidence>
<comment type="subunit">
    <text evidence="9">Monomer.</text>
</comment>
<dbReference type="HAMAP" id="MF_01228">
    <property type="entry name" value="Met_tRNA_synth_type2"/>
    <property type="match status" value="1"/>
</dbReference>
<organism evidence="12 13">
    <name type="scientific">Agaricicola taiwanensis</name>
    <dbReference type="NCBI Taxonomy" id="591372"/>
    <lineage>
        <taxon>Bacteria</taxon>
        <taxon>Pseudomonadati</taxon>
        <taxon>Pseudomonadota</taxon>
        <taxon>Alphaproteobacteria</taxon>
        <taxon>Rhodobacterales</taxon>
        <taxon>Paracoccaceae</taxon>
        <taxon>Agaricicola</taxon>
    </lineage>
</organism>
<gene>
    <name evidence="9 12" type="primary">metG</name>
    <name evidence="12" type="ORF">GCM10007276_23700</name>
</gene>
<evidence type="ECO:0000256" key="5">
    <source>
        <dbReference type="ARBA" id="ARBA00022741"/>
    </source>
</evidence>
<comment type="caution">
    <text evidence="12">The sequence shown here is derived from an EMBL/GenBank/DDBJ whole genome shotgun (WGS) entry which is preliminary data.</text>
</comment>
<dbReference type="Pfam" id="PF19303">
    <property type="entry name" value="Anticodon_3"/>
    <property type="match status" value="1"/>
</dbReference>
<dbReference type="CDD" id="cd00814">
    <property type="entry name" value="MetRS_core"/>
    <property type="match status" value="1"/>
</dbReference>
<evidence type="ECO:0000313" key="12">
    <source>
        <dbReference type="EMBL" id="GGE45722.1"/>
    </source>
</evidence>
<dbReference type="Pfam" id="PF09334">
    <property type="entry name" value="tRNA-synt_1g"/>
    <property type="match status" value="1"/>
</dbReference>
<dbReference type="InterPro" id="IPR014729">
    <property type="entry name" value="Rossmann-like_a/b/a_fold"/>
</dbReference>
<dbReference type="SUPFAM" id="SSF47323">
    <property type="entry name" value="Anticodon-binding domain of a subclass of class I aminoacyl-tRNA synthetases"/>
    <property type="match status" value="1"/>
</dbReference>
<dbReference type="Gene3D" id="2.170.220.10">
    <property type="match status" value="1"/>
</dbReference>
<keyword evidence="13" id="KW-1185">Reference proteome</keyword>
<dbReference type="InterPro" id="IPR015413">
    <property type="entry name" value="Methionyl/Leucyl_tRNA_Synth"/>
</dbReference>
<keyword evidence="4 9" id="KW-0436">Ligase</keyword>
<keyword evidence="7 9" id="KW-0648">Protein biosynthesis</keyword>
<keyword evidence="8 9" id="KW-0030">Aminoacyl-tRNA synthetase</keyword>
<keyword evidence="3 9" id="KW-0963">Cytoplasm</keyword>
<evidence type="ECO:0000256" key="4">
    <source>
        <dbReference type="ARBA" id="ARBA00022598"/>
    </source>
</evidence>
<dbReference type="InterPro" id="IPR033911">
    <property type="entry name" value="MetRS_core"/>
</dbReference>
<comment type="function">
    <text evidence="1 9">Is required not only for elongation of protein synthesis but also for the initiation of all mRNA translation through initiator tRNA(fMet) aminoacylation.</text>
</comment>
<feature type="domain" description="Methionyl-tRNA synthetase anticodon-binding" evidence="11">
    <location>
        <begin position="376"/>
        <end position="514"/>
    </location>
</feature>
<evidence type="ECO:0000256" key="8">
    <source>
        <dbReference type="ARBA" id="ARBA00023146"/>
    </source>
</evidence>
<dbReference type="PANTHER" id="PTHR43326:SF1">
    <property type="entry name" value="METHIONINE--TRNA LIGASE, MITOCHONDRIAL"/>
    <property type="match status" value="1"/>
</dbReference>
<dbReference type="EMBL" id="BMCP01000002">
    <property type="protein sequence ID" value="GGE45722.1"/>
    <property type="molecule type" value="Genomic_DNA"/>
</dbReference>
<keyword evidence="5 9" id="KW-0547">Nucleotide-binding</keyword>
<dbReference type="InterPro" id="IPR001412">
    <property type="entry name" value="aa-tRNA-synth_I_CS"/>
</dbReference>
<comment type="catalytic activity">
    <reaction evidence="9">
        <text>tRNA(Met) + L-methionine + ATP = L-methionyl-tRNA(Met) + AMP + diphosphate</text>
        <dbReference type="Rhea" id="RHEA:13481"/>
        <dbReference type="Rhea" id="RHEA-COMP:9667"/>
        <dbReference type="Rhea" id="RHEA-COMP:9698"/>
        <dbReference type="ChEBI" id="CHEBI:30616"/>
        <dbReference type="ChEBI" id="CHEBI:33019"/>
        <dbReference type="ChEBI" id="CHEBI:57844"/>
        <dbReference type="ChEBI" id="CHEBI:78442"/>
        <dbReference type="ChEBI" id="CHEBI:78530"/>
        <dbReference type="ChEBI" id="CHEBI:456215"/>
        <dbReference type="EC" id="6.1.1.10"/>
    </reaction>
</comment>
<feature type="short sequence motif" description="'KMSKS' region" evidence="9">
    <location>
        <begin position="301"/>
        <end position="305"/>
    </location>
</feature>
<accession>A0A8J2YIH3</accession>
<dbReference type="GO" id="GO:0006431">
    <property type="term" value="P:methionyl-tRNA aminoacylation"/>
    <property type="evidence" value="ECO:0007669"/>
    <property type="project" value="UniProtKB-UniRule"/>
</dbReference>
<evidence type="ECO:0000256" key="2">
    <source>
        <dbReference type="ARBA" id="ARBA00004496"/>
    </source>
</evidence>